<dbReference type="EMBL" id="CP002999">
    <property type="protein sequence ID" value="AEM69819.1"/>
    <property type="molecule type" value="Genomic_DNA"/>
</dbReference>
<dbReference type="eggNOG" id="ENOG502Z8FV">
    <property type="taxonomic scope" value="Bacteria"/>
</dbReference>
<dbReference type="Proteomes" id="UP000008908">
    <property type="component" value="Chromosome"/>
</dbReference>
<accession>G2PJR1</accession>
<protein>
    <submittedName>
        <fullName evidence="1">Uncharacterized protein</fullName>
    </submittedName>
</protein>
<dbReference type="RefSeq" id="WP_014032101.1">
    <property type="nucleotide sequence ID" value="NC_015945.1"/>
</dbReference>
<gene>
    <name evidence="1" type="ordered locus">Murru_0770</name>
</gene>
<keyword evidence="2" id="KW-1185">Reference proteome</keyword>
<dbReference type="OrthoDB" id="2730767at2"/>
<dbReference type="AlphaFoldDB" id="G2PJR1"/>
<evidence type="ECO:0000313" key="2">
    <source>
        <dbReference type="Proteomes" id="UP000008908"/>
    </source>
</evidence>
<evidence type="ECO:0000313" key="1">
    <source>
        <dbReference type="EMBL" id="AEM69819.1"/>
    </source>
</evidence>
<reference evidence="1 2" key="2">
    <citation type="journal article" date="2012" name="Stand. Genomic Sci.">
        <title>Complete genome sequence of the facultatively anaerobic, appendaged bacterium Muricauda ruestringensis type strain (B1(T)).</title>
        <authorList>
            <person name="Huntemann M."/>
            <person name="Teshima H."/>
            <person name="Lapidus A."/>
            <person name="Nolan M."/>
            <person name="Lucas S."/>
            <person name="Hammon N."/>
            <person name="Deshpande S."/>
            <person name="Cheng J.F."/>
            <person name="Tapia R."/>
            <person name="Goodwin L.A."/>
            <person name="Pitluck S."/>
            <person name="Liolios K."/>
            <person name="Pagani I."/>
            <person name="Ivanova N."/>
            <person name="Mavromatis K."/>
            <person name="Mikhailova N."/>
            <person name="Pati A."/>
            <person name="Chen A."/>
            <person name="Palaniappan K."/>
            <person name="Land M."/>
            <person name="Hauser L."/>
            <person name="Pan C."/>
            <person name="Brambilla E.M."/>
            <person name="Rohde M."/>
            <person name="Spring S."/>
            <person name="Goker M."/>
            <person name="Detter J.C."/>
            <person name="Bristow J."/>
            <person name="Eisen J.A."/>
            <person name="Markowitz V."/>
            <person name="Hugenholtz P."/>
            <person name="Kyrpides N.C."/>
            <person name="Klenk H.P."/>
            <person name="Woyke T."/>
        </authorList>
    </citation>
    <scope>NUCLEOTIDE SEQUENCE [LARGE SCALE GENOMIC DNA]</scope>
    <source>
        <strain evidence="2">DSM 13258 / LMG 19739 / B1</strain>
    </source>
</reference>
<proteinExistence type="predicted"/>
<sequence>MLDKKAKQILFKSFWKNGWIDSKDRQLSIEDFEYAKSKGLMFEPLTINHNEAIDKLISIRDKISSENISEAFLSSLSSKRLDLRSPISSYFLAKKISKHKYSPVISGTSYERGKPKFHSYTCGICKEVQYGVIGNENYENQDLNVLNFERLKWGGVRHGELIYMLFDLQQFEREQIQKPLKEDVDIFKNILKVIETSNADDYPGKLETRLKSVLKSSKSERQVLIEILAAIEILKPKRFDRPIKGKDDWTFVGYWRGEDKYDLETVKKYFGSYFK</sequence>
<dbReference type="HOGENOM" id="CLU_090898_0_0_10"/>
<organism evidence="1 2">
    <name type="scientific">Allomuricauda ruestringensis (strain DSM 13258 / CIP 107369 / LMG 19739 / B1)</name>
    <name type="common">Muricauda ruestringensis</name>
    <dbReference type="NCBI Taxonomy" id="886377"/>
    <lineage>
        <taxon>Bacteria</taxon>
        <taxon>Pseudomonadati</taxon>
        <taxon>Bacteroidota</taxon>
        <taxon>Flavobacteriia</taxon>
        <taxon>Flavobacteriales</taxon>
        <taxon>Flavobacteriaceae</taxon>
        <taxon>Flagellimonas</taxon>
    </lineage>
</organism>
<name>G2PJR1_ALLRU</name>
<reference evidence="2" key="1">
    <citation type="submission" date="2011-08" db="EMBL/GenBank/DDBJ databases">
        <title>The complete genome of Muricauda ruestringensis DSM 13258.</title>
        <authorList>
            <person name="Lucas S."/>
            <person name="Han J."/>
            <person name="Lapidus A."/>
            <person name="Bruce D."/>
            <person name="Goodwin L."/>
            <person name="Pitluck S."/>
            <person name="Peters L."/>
            <person name="Kyrpides N."/>
            <person name="Mavromatis K."/>
            <person name="Ivanova N."/>
            <person name="Ovchinnikova G."/>
            <person name="Teshima H."/>
            <person name="Detter J.C."/>
            <person name="Tapia R."/>
            <person name="Han C."/>
            <person name="Land M."/>
            <person name="Hauser L."/>
            <person name="Markowitz V."/>
            <person name="Cheng J.-F."/>
            <person name="Hugenholtz P."/>
            <person name="Woyke T."/>
            <person name="Wu D."/>
            <person name="Spring S."/>
            <person name="Schroeder M."/>
            <person name="Brambilla E."/>
            <person name="Klenk H.-P."/>
            <person name="Eisen J.A."/>
        </authorList>
    </citation>
    <scope>NUCLEOTIDE SEQUENCE [LARGE SCALE GENOMIC DNA]</scope>
    <source>
        <strain evidence="2">DSM 13258 / LMG 19739 / B1</strain>
    </source>
</reference>
<dbReference type="KEGG" id="mrs:Murru_0770"/>